<evidence type="ECO:0000313" key="3">
    <source>
        <dbReference type="Proteomes" id="UP000198769"/>
    </source>
</evidence>
<feature type="transmembrane region" description="Helical" evidence="1">
    <location>
        <begin position="22"/>
        <end position="39"/>
    </location>
</feature>
<gene>
    <name evidence="2" type="ORF">SAMN05421594_2388</name>
</gene>
<accession>A0A1I4YFT1</accession>
<organism evidence="2 3">
    <name type="scientific">Chryseobacterium oleae</name>
    <dbReference type="NCBI Taxonomy" id="491207"/>
    <lineage>
        <taxon>Bacteria</taxon>
        <taxon>Pseudomonadati</taxon>
        <taxon>Bacteroidota</taxon>
        <taxon>Flavobacteriia</taxon>
        <taxon>Flavobacteriales</taxon>
        <taxon>Weeksellaceae</taxon>
        <taxon>Chryseobacterium group</taxon>
        <taxon>Chryseobacterium</taxon>
    </lineage>
</organism>
<dbReference type="EMBL" id="FOVD01000003">
    <property type="protein sequence ID" value="SFN36895.1"/>
    <property type="molecule type" value="Genomic_DNA"/>
</dbReference>
<protein>
    <submittedName>
        <fullName evidence="2">Uncharacterized protein</fullName>
    </submittedName>
</protein>
<keyword evidence="1" id="KW-0472">Membrane</keyword>
<evidence type="ECO:0000313" key="2">
    <source>
        <dbReference type="EMBL" id="SFN36895.1"/>
    </source>
</evidence>
<dbReference type="Proteomes" id="UP000198769">
    <property type="component" value="Unassembled WGS sequence"/>
</dbReference>
<evidence type="ECO:0000256" key="1">
    <source>
        <dbReference type="SAM" id="Phobius"/>
    </source>
</evidence>
<keyword evidence="1" id="KW-1133">Transmembrane helix</keyword>
<name>A0A1I4YFT1_CHROL</name>
<proteinExistence type="predicted"/>
<keyword evidence="3" id="KW-1185">Reference proteome</keyword>
<sequence length="40" mass="4687">MNFTLLRMVQNNLNRPQSDKKQLFLAPLLLIILIFACQVK</sequence>
<reference evidence="3" key="1">
    <citation type="submission" date="2016-10" db="EMBL/GenBank/DDBJ databases">
        <authorList>
            <person name="Varghese N."/>
            <person name="Submissions S."/>
        </authorList>
    </citation>
    <scope>NUCLEOTIDE SEQUENCE [LARGE SCALE GENOMIC DNA]</scope>
    <source>
        <strain evidence="3">DSM 25575</strain>
    </source>
</reference>
<dbReference type="AlphaFoldDB" id="A0A1I4YFT1"/>
<keyword evidence="1" id="KW-0812">Transmembrane</keyword>